<dbReference type="GO" id="GO:0005634">
    <property type="term" value="C:nucleus"/>
    <property type="evidence" value="ECO:0007669"/>
    <property type="project" value="InterPro"/>
</dbReference>
<evidence type="ECO:0000313" key="2">
    <source>
        <dbReference type="EMBL" id="KAF6457351.1"/>
    </source>
</evidence>
<dbReference type="Pfam" id="PF06581">
    <property type="entry name" value="p31comet"/>
    <property type="match status" value="1"/>
</dbReference>
<dbReference type="Proteomes" id="UP000593571">
    <property type="component" value="Unassembled WGS sequence"/>
</dbReference>
<dbReference type="AlphaFoldDB" id="A0A7J8GBZ0"/>
<evidence type="ECO:0000256" key="1">
    <source>
        <dbReference type="SAM" id="MobiDB-lite"/>
    </source>
</evidence>
<feature type="region of interest" description="Disordered" evidence="1">
    <location>
        <begin position="1"/>
        <end position="34"/>
    </location>
</feature>
<reference evidence="2 3" key="1">
    <citation type="journal article" date="2020" name="Nature">
        <title>Six reference-quality genomes reveal evolution of bat adaptations.</title>
        <authorList>
            <person name="Jebb D."/>
            <person name="Huang Z."/>
            <person name="Pippel M."/>
            <person name="Hughes G.M."/>
            <person name="Lavrichenko K."/>
            <person name="Devanna P."/>
            <person name="Winkler S."/>
            <person name="Jermiin L.S."/>
            <person name="Skirmuntt E.C."/>
            <person name="Katzourakis A."/>
            <person name="Burkitt-Gray L."/>
            <person name="Ray D.A."/>
            <person name="Sullivan K.A.M."/>
            <person name="Roscito J.G."/>
            <person name="Kirilenko B.M."/>
            <person name="Davalos L.M."/>
            <person name="Corthals A.P."/>
            <person name="Power M.L."/>
            <person name="Jones G."/>
            <person name="Ransome R.D."/>
            <person name="Dechmann D.K.N."/>
            <person name="Locatelli A.G."/>
            <person name="Puechmaille S.J."/>
            <person name="Fedrigo O."/>
            <person name="Jarvis E.D."/>
            <person name="Hiller M."/>
            <person name="Vernes S.C."/>
            <person name="Myers E.W."/>
            <person name="Teeling E.C."/>
        </authorList>
    </citation>
    <scope>NUCLEOTIDE SEQUENCE [LARGE SCALE GENOMIC DNA]</scope>
    <source>
        <strain evidence="2">MRouAeg1</strain>
        <tissue evidence="2">Muscle</tissue>
    </source>
</reference>
<gene>
    <name evidence="2" type="ORF">HJG63_012868</name>
</gene>
<sequence>MRSRRKPAPPPPPPSPYIELLETTSAQEHPKSSEPLCSRDYLVPVLFHKPVSQESYCLSTCKLPKGIMYQQPSEHLWHFSQKPSPETEDLVKKKPLDTTEASSRTGQQTMAELESVLNHLEGLFAQTLVPQVLILLWGCILSLKELYKLDLSLLALKSNRPEPDHGSSSSLLS</sequence>
<dbReference type="EMBL" id="JACASE010000006">
    <property type="protein sequence ID" value="KAF6457351.1"/>
    <property type="molecule type" value="Genomic_DNA"/>
</dbReference>
<dbReference type="InterPro" id="IPR053729">
    <property type="entry name" value="MAD2L1BP_domain_sf"/>
</dbReference>
<protein>
    <submittedName>
        <fullName evidence="2">Uncharacterized protein</fullName>
    </submittedName>
</protein>
<proteinExistence type="predicted"/>
<accession>A0A7J8GBZ0</accession>
<organism evidence="2 3">
    <name type="scientific">Rousettus aegyptiacus</name>
    <name type="common">Egyptian fruit bat</name>
    <name type="synonym">Pteropus aegyptiacus</name>
    <dbReference type="NCBI Taxonomy" id="9407"/>
    <lineage>
        <taxon>Eukaryota</taxon>
        <taxon>Metazoa</taxon>
        <taxon>Chordata</taxon>
        <taxon>Craniata</taxon>
        <taxon>Vertebrata</taxon>
        <taxon>Euteleostomi</taxon>
        <taxon>Mammalia</taxon>
        <taxon>Eutheria</taxon>
        <taxon>Laurasiatheria</taxon>
        <taxon>Chiroptera</taxon>
        <taxon>Yinpterochiroptera</taxon>
        <taxon>Pteropodoidea</taxon>
        <taxon>Pteropodidae</taxon>
        <taxon>Rousettinae</taxon>
        <taxon>Rousettus</taxon>
    </lineage>
</organism>
<dbReference type="PANTHER" id="PTHR15681">
    <property type="entry name" value="MAD2L1-BINDING PROTEIN"/>
    <property type="match status" value="1"/>
</dbReference>
<dbReference type="GO" id="GO:0007096">
    <property type="term" value="P:regulation of exit from mitosis"/>
    <property type="evidence" value="ECO:0007669"/>
    <property type="project" value="InterPro"/>
</dbReference>
<keyword evidence="3" id="KW-1185">Reference proteome</keyword>
<comment type="caution">
    <text evidence="2">The sequence shown here is derived from an EMBL/GenBank/DDBJ whole genome shotgun (WGS) entry which is preliminary data.</text>
</comment>
<dbReference type="InterPro" id="IPR009511">
    <property type="entry name" value="MAD1/Cdc20-bound-Mad2-bd"/>
</dbReference>
<dbReference type="PANTHER" id="PTHR15681:SF1">
    <property type="entry name" value="MAD2L1-BINDING PROTEIN"/>
    <property type="match status" value="1"/>
</dbReference>
<evidence type="ECO:0000313" key="3">
    <source>
        <dbReference type="Proteomes" id="UP000593571"/>
    </source>
</evidence>
<name>A0A7J8GBZ0_ROUAE</name>
<dbReference type="Gene3D" id="3.30.900.20">
    <property type="match status" value="1"/>
</dbReference>